<feature type="active site" description="Nucleophile" evidence="4">
    <location>
        <position position="377"/>
    </location>
</feature>
<feature type="binding site" evidence="4">
    <location>
        <position position="289"/>
    </location>
    <ligand>
        <name>S-adenosyl-L-methionine</name>
        <dbReference type="ChEBI" id="CHEBI:59789"/>
    </ligand>
</feature>
<name>A0A218P9D9_9EURY</name>
<comment type="similarity">
    <text evidence="4">Belongs to the class I-like SAM-binding methyltransferase superfamily. RNA M5U methyltransferase family.</text>
</comment>
<dbReference type="Pfam" id="PF05958">
    <property type="entry name" value="tRNA_U5-meth_tr"/>
    <property type="match status" value="1"/>
</dbReference>
<proteinExistence type="inferred from homology"/>
<dbReference type="SUPFAM" id="SSF53335">
    <property type="entry name" value="S-adenosyl-L-methionine-dependent methyltransferases"/>
    <property type="match status" value="1"/>
</dbReference>
<dbReference type="PROSITE" id="PS51687">
    <property type="entry name" value="SAM_MT_RNA_M5U"/>
    <property type="match status" value="1"/>
</dbReference>
<dbReference type="GO" id="GO:0032259">
    <property type="term" value="P:methylation"/>
    <property type="evidence" value="ECO:0007669"/>
    <property type="project" value="UniProtKB-KW"/>
</dbReference>
<dbReference type="KEGG" id="tpaf:A3L08_08780"/>
<accession>A0A218P9D9</accession>
<keyword evidence="3 4" id="KW-0949">S-adenosyl-L-methionine</keyword>
<keyword evidence="7" id="KW-1185">Reference proteome</keyword>
<keyword evidence="1 4" id="KW-0489">Methyltransferase</keyword>
<dbReference type="PROSITE" id="PS01230">
    <property type="entry name" value="TRMA_1"/>
    <property type="match status" value="1"/>
</dbReference>
<evidence type="ECO:0000256" key="3">
    <source>
        <dbReference type="ARBA" id="ARBA00022691"/>
    </source>
</evidence>
<feature type="binding site" evidence="4">
    <location>
        <position position="351"/>
    </location>
    <ligand>
        <name>S-adenosyl-L-methionine</name>
        <dbReference type="ChEBI" id="CHEBI:59789"/>
    </ligand>
</feature>
<reference evidence="6 7" key="1">
    <citation type="submission" date="2016-04" db="EMBL/GenBank/DDBJ databases">
        <title>Complete genome sequence of Thermococcus pacificus type strain P4.</title>
        <authorList>
            <person name="Oger P.M."/>
        </authorList>
    </citation>
    <scope>NUCLEOTIDE SEQUENCE [LARGE SCALE GENOMIC DNA]</scope>
    <source>
        <strain evidence="6 7">P-4</strain>
    </source>
</reference>
<dbReference type="Gene3D" id="2.40.50.140">
    <property type="entry name" value="Nucleic acid-binding proteins"/>
    <property type="match status" value="1"/>
</dbReference>
<dbReference type="GO" id="GO:0006396">
    <property type="term" value="P:RNA processing"/>
    <property type="evidence" value="ECO:0007669"/>
    <property type="project" value="InterPro"/>
</dbReference>
<evidence type="ECO:0000256" key="1">
    <source>
        <dbReference type="ARBA" id="ARBA00022603"/>
    </source>
</evidence>
<feature type="binding site" evidence="4">
    <location>
        <position position="310"/>
    </location>
    <ligand>
        <name>S-adenosyl-L-methionine</name>
        <dbReference type="ChEBI" id="CHEBI:59789"/>
    </ligand>
</feature>
<dbReference type="InterPro" id="IPR030390">
    <property type="entry name" value="MeTrfase_TrmA_AS"/>
</dbReference>
<dbReference type="GO" id="GO:0009451">
    <property type="term" value="P:RNA modification"/>
    <property type="evidence" value="ECO:0007669"/>
    <property type="project" value="UniProtKB-ARBA"/>
</dbReference>
<dbReference type="Proteomes" id="UP000197418">
    <property type="component" value="Chromosome"/>
</dbReference>
<dbReference type="Gene3D" id="2.40.50.1070">
    <property type="match status" value="1"/>
</dbReference>
<feature type="binding site" evidence="4">
    <location>
        <position position="263"/>
    </location>
    <ligand>
        <name>S-adenosyl-L-methionine</name>
        <dbReference type="ChEBI" id="CHEBI:59789"/>
    </ligand>
</feature>
<dbReference type="NCBIfam" id="TIGR00479">
    <property type="entry name" value="rumA"/>
    <property type="match status" value="1"/>
</dbReference>
<dbReference type="PANTHER" id="PTHR11061">
    <property type="entry name" value="RNA M5U METHYLTRANSFERASE"/>
    <property type="match status" value="1"/>
</dbReference>
<evidence type="ECO:0000256" key="2">
    <source>
        <dbReference type="ARBA" id="ARBA00022679"/>
    </source>
</evidence>
<dbReference type="InterPro" id="IPR030391">
    <property type="entry name" value="MeTrfase_TrmA_CS"/>
</dbReference>
<evidence type="ECO:0000256" key="4">
    <source>
        <dbReference type="PROSITE-ProRule" id="PRU01024"/>
    </source>
</evidence>
<dbReference type="Gene3D" id="3.40.50.150">
    <property type="entry name" value="Vaccinia Virus protein VP39"/>
    <property type="match status" value="1"/>
</dbReference>
<sequence length="422" mass="47164">MSLKGRVAGISDDGLGVLEVNGRRFYVPFAYPGDVVGVKEAKRRFGRKIARDFELVEGSPLRQGARCPHFGTCGGCLWQGLKYKEQLGLKAEIFERITGIDAEIRGSPRIWGFRNVSNFIVTVSGIGLKEYGNPLGVADLRECPVFSKRTPEYLHSLREFLNETRLKPWDLREKTGEVHYLQVREGKFTGEVMVNLIAHMKPLGGVIEAFKGYFSFADSLYWSLKTDTRDDPRGEAELIAGEPYIHERIEDVVYLIHPNSFFQTNSYALPLLLKAVEGFTDGEKVLDLYSGVGTFGVWLAKKGFKVEGVELNPFAVEMANKNAELNGVDATFRVGRAEETPIGDYDTVIVDPPRKGLKDAADLLVKGGVEKIVYVSCNPKAFRLDYKKHLKNAYRVENAVLIDMFPHTPHVEAVVELKKKGG</sequence>
<dbReference type="InterPro" id="IPR010280">
    <property type="entry name" value="U5_MeTrfase_fam"/>
</dbReference>
<dbReference type="CDD" id="cd02440">
    <property type="entry name" value="AdoMet_MTases"/>
    <property type="match status" value="1"/>
</dbReference>
<dbReference type="GO" id="GO:0008173">
    <property type="term" value="F:RNA methyltransferase activity"/>
    <property type="evidence" value="ECO:0007669"/>
    <property type="project" value="InterPro"/>
</dbReference>
<evidence type="ECO:0000256" key="5">
    <source>
        <dbReference type="PROSITE-ProRule" id="PRU10015"/>
    </source>
</evidence>
<dbReference type="InterPro" id="IPR012340">
    <property type="entry name" value="NA-bd_OB-fold"/>
</dbReference>
<dbReference type="SUPFAM" id="SSF50249">
    <property type="entry name" value="Nucleic acid-binding proteins"/>
    <property type="match status" value="1"/>
</dbReference>
<dbReference type="EMBL" id="CP015102">
    <property type="protein sequence ID" value="ASJ07406.1"/>
    <property type="molecule type" value="Genomic_DNA"/>
</dbReference>
<gene>
    <name evidence="6" type="ORF">A3L08_08780</name>
</gene>
<evidence type="ECO:0000313" key="7">
    <source>
        <dbReference type="Proteomes" id="UP000197418"/>
    </source>
</evidence>
<dbReference type="GO" id="GO:0008757">
    <property type="term" value="F:S-adenosylmethionine-dependent methyltransferase activity"/>
    <property type="evidence" value="ECO:0007669"/>
    <property type="project" value="UniProtKB-ARBA"/>
</dbReference>
<dbReference type="PROSITE" id="PS01231">
    <property type="entry name" value="TRMA_2"/>
    <property type="match status" value="1"/>
</dbReference>
<protein>
    <submittedName>
        <fullName evidence="6">23S rRNA (Uracil-5-)-methyltransferase RumA</fullName>
    </submittedName>
</protein>
<dbReference type="PANTHER" id="PTHR11061:SF30">
    <property type="entry name" value="TRNA (URACIL(54)-C(5))-METHYLTRANSFERASE"/>
    <property type="match status" value="1"/>
</dbReference>
<dbReference type="InterPro" id="IPR029063">
    <property type="entry name" value="SAM-dependent_MTases_sf"/>
</dbReference>
<keyword evidence="2 4" id="KW-0808">Transferase</keyword>
<dbReference type="OrthoDB" id="85343at2157"/>
<organism evidence="6 7">
    <name type="scientific">Thermococcus pacificus</name>
    <dbReference type="NCBI Taxonomy" id="71998"/>
    <lineage>
        <taxon>Archaea</taxon>
        <taxon>Methanobacteriati</taxon>
        <taxon>Methanobacteriota</taxon>
        <taxon>Thermococci</taxon>
        <taxon>Thermococcales</taxon>
        <taxon>Thermococcaceae</taxon>
        <taxon>Thermococcus</taxon>
    </lineage>
</organism>
<feature type="active site" evidence="5">
    <location>
        <position position="377"/>
    </location>
</feature>
<evidence type="ECO:0000313" key="6">
    <source>
        <dbReference type="EMBL" id="ASJ07406.1"/>
    </source>
</evidence>
<dbReference type="GeneID" id="33316362"/>
<dbReference type="AlphaFoldDB" id="A0A218P9D9"/>
<dbReference type="RefSeq" id="WP_088854651.1">
    <property type="nucleotide sequence ID" value="NZ_CP015102.1"/>
</dbReference>